<protein>
    <submittedName>
        <fullName evidence="1">Uncharacterized protein</fullName>
    </submittedName>
</protein>
<name>A0A7H4N6M6_9ENTR</name>
<organism evidence="1 2">
    <name type="scientific">Klebsiella michiganensis</name>
    <dbReference type="NCBI Taxonomy" id="1134687"/>
    <lineage>
        <taxon>Bacteria</taxon>
        <taxon>Pseudomonadati</taxon>
        <taxon>Pseudomonadota</taxon>
        <taxon>Gammaproteobacteria</taxon>
        <taxon>Enterobacterales</taxon>
        <taxon>Enterobacteriaceae</taxon>
        <taxon>Klebsiella/Raoultella group</taxon>
        <taxon>Klebsiella</taxon>
    </lineage>
</organism>
<sequence>MLTIGMKDNLNQLLHQRRLGRVNRRDNGKPGLHQPPLLRQIAELQLNQPMAVLT</sequence>
<comment type="caution">
    <text evidence="1">The sequence shown here is derived from an EMBL/GenBank/DDBJ whole genome shotgun (WGS) entry which is preliminary data.</text>
</comment>
<accession>A0A7H4N6M6</accession>
<evidence type="ECO:0000313" key="2">
    <source>
        <dbReference type="Proteomes" id="UP000254863"/>
    </source>
</evidence>
<reference evidence="1 2" key="1">
    <citation type="submission" date="2018-06" db="EMBL/GenBank/DDBJ databases">
        <authorList>
            <consortium name="Pathogen Informatics"/>
            <person name="Doyle S."/>
        </authorList>
    </citation>
    <scope>NUCLEOTIDE SEQUENCE [LARGE SCALE GENOMIC DNA]</scope>
    <source>
        <strain evidence="1 2">NCTC11685</strain>
    </source>
</reference>
<proteinExistence type="predicted"/>
<gene>
    <name evidence="1" type="ORF">NCTC11685_02710</name>
</gene>
<dbReference type="Proteomes" id="UP000254863">
    <property type="component" value="Unassembled WGS sequence"/>
</dbReference>
<dbReference type="EMBL" id="UGMS01000001">
    <property type="protein sequence ID" value="STV79485.1"/>
    <property type="molecule type" value="Genomic_DNA"/>
</dbReference>
<evidence type="ECO:0000313" key="1">
    <source>
        <dbReference type="EMBL" id="STV79485.1"/>
    </source>
</evidence>
<dbReference type="AlphaFoldDB" id="A0A7H4N6M6"/>